<comment type="similarity">
    <text evidence="1">Belongs to the protein-tyrosine phosphatase family. Non-receptor class myotubularin subfamily.</text>
</comment>
<dbReference type="Proteomes" id="UP000078046">
    <property type="component" value="Unassembled WGS sequence"/>
</dbReference>
<feature type="compositionally biased region" description="Low complexity" evidence="2">
    <location>
        <begin position="296"/>
        <end position="310"/>
    </location>
</feature>
<feature type="region of interest" description="Disordered" evidence="2">
    <location>
        <begin position="288"/>
        <end position="331"/>
    </location>
</feature>
<feature type="domain" description="Myotubularin phosphatase" evidence="3">
    <location>
        <begin position="1"/>
        <end position="282"/>
    </location>
</feature>
<dbReference type="GO" id="GO:0005737">
    <property type="term" value="C:cytoplasm"/>
    <property type="evidence" value="ECO:0007669"/>
    <property type="project" value="TreeGrafter"/>
</dbReference>
<evidence type="ECO:0000256" key="2">
    <source>
        <dbReference type="SAM" id="MobiDB-lite"/>
    </source>
</evidence>
<dbReference type="OrthoDB" id="271628at2759"/>
<evidence type="ECO:0000259" key="3">
    <source>
        <dbReference type="PROSITE" id="PS51339"/>
    </source>
</evidence>
<dbReference type="Pfam" id="PF06602">
    <property type="entry name" value="Myotub-related"/>
    <property type="match status" value="2"/>
</dbReference>
<dbReference type="SUPFAM" id="SSF52799">
    <property type="entry name" value="(Phosphotyrosine protein) phosphatases II"/>
    <property type="match status" value="1"/>
</dbReference>
<evidence type="ECO:0000256" key="1">
    <source>
        <dbReference type="ARBA" id="ARBA00007471"/>
    </source>
</evidence>
<organism evidence="4 5">
    <name type="scientific">Intoshia linei</name>
    <dbReference type="NCBI Taxonomy" id="1819745"/>
    <lineage>
        <taxon>Eukaryota</taxon>
        <taxon>Metazoa</taxon>
        <taxon>Spiralia</taxon>
        <taxon>Lophotrochozoa</taxon>
        <taxon>Mesozoa</taxon>
        <taxon>Orthonectida</taxon>
        <taxon>Rhopaluridae</taxon>
        <taxon>Intoshia</taxon>
    </lineage>
</organism>
<dbReference type="InterPro" id="IPR010569">
    <property type="entry name" value="Myotubularin-like_Pase_dom"/>
</dbReference>
<evidence type="ECO:0000313" key="4">
    <source>
        <dbReference type="EMBL" id="OAF70866.1"/>
    </source>
</evidence>
<keyword evidence="5" id="KW-1185">Reference proteome</keyword>
<reference evidence="4 5" key="1">
    <citation type="submission" date="2016-04" db="EMBL/GenBank/DDBJ databases">
        <title>The genome of Intoshia linei affirms orthonectids as highly simplified spiralians.</title>
        <authorList>
            <person name="Mikhailov K.V."/>
            <person name="Slusarev G.S."/>
            <person name="Nikitin M.A."/>
            <person name="Logacheva M.D."/>
            <person name="Penin A."/>
            <person name="Aleoshin V."/>
            <person name="Panchin Y.V."/>
        </authorList>
    </citation>
    <scope>NUCLEOTIDE SEQUENCE [LARGE SCALE GENOMIC DNA]</scope>
    <source>
        <strain evidence="4">Intl2013</strain>
        <tissue evidence="4">Whole animal</tissue>
    </source>
</reference>
<dbReference type="AlphaFoldDB" id="A0A177B9D9"/>
<protein>
    <recommendedName>
        <fullName evidence="3">Myotubularin phosphatase domain-containing protein</fullName>
    </recommendedName>
</protein>
<dbReference type="PROSITE" id="PS51339">
    <property type="entry name" value="PPASE_MYOTUBULARIN"/>
    <property type="match status" value="1"/>
</dbReference>
<dbReference type="GO" id="GO:0016020">
    <property type="term" value="C:membrane"/>
    <property type="evidence" value="ECO:0007669"/>
    <property type="project" value="TreeGrafter"/>
</dbReference>
<proteinExistence type="inferred from homology"/>
<feature type="non-terminal residue" evidence="4">
    <location>
        <position position="1"/>
    </location>
</feature>
<dbReference type="InterPro" id="IPR030564">
    <property type="entry name" value="Myotubularin"/>
</dbReference>
<sequence length="634" mass="74635">IWVYTTKTNKTLVRVTYNEVLNERVNRSKLISSDKCTTIELNKTFGKLFIAKLTESFTKMFELCTSQNLLFSSSFYIHFSNTKWLNNISLILKHVNYVCSSMKTIDVVIKGNRYMTPVITSLALVMMEAQYRTIQGFTYLIEKEKPIFLVFIDCLHQLINQYSSKFEYNVYFLIMIWDSISSGLHIEYNCDSFEDLTKQINNLNMLNENQAESLRRRAHELNIKSEKYITYPKLFSLTERFSPKQILLFKNPLYILTLYETELSLVNKSRNNSNLSLGSKQQVKKPIKDSWIKQNSSQSSYESKSTSSVSQNYSENKSLHQNTSGNESGDETIFLNKTKNKQANKLYIASEDYGEKLKNNNTLEDFKKRFLHKTDLFKLLHMEKFSTYGKRIQDAFFKYGIVRKSDYENFYLQPNRIYDGKNTFYLLANANIPYLKFFYIYFLRWNPKLRIQYFENGLLYQEMCILSNSINELLNILVKNKFKIYDQQVQLPKYNRDFVRKYYKNQITPEIEDNEPSCGLSNGFQISQCFSPDFNKILDWKCLTGFPIKTTSAFPFLCPMERDIHSTITAVKYNAPTFIKQEHNPYSGHVRSLSNINKKQYILKSCVIQENLPNEFPQNSSNLNKLENKQNYDL</sequence>
<feature type="compositionally biased region" description="Polar residues" evidence="2">
    <location>
        <begin position="311"/>
        <end position="327"/>
    </location>
</feature>
<dbReference type="PANTHER" id="PTHR10807">
    <property type="entry name" value="MYOTUBULARIN-RELATED"/>
    <property type="match status" value="1"/>
</dbReference>
<dbReference type="PANTHER" id="PTHR10807:SF110">
    <property type="entry name" value="FI17948P1"/>
    <property type="match status" value="1"/>
</dbReference>
<dbReference type="GO" id="GO:0046856">
    <property type="term" value="P:phosphatidylinositol dephosphorylation"/>
    <property type="evidence" value="ECO:0007669"/>
    <property type="project" value="TreeGrafter"/>
</dbReference>
<comment type="caution">
    <text evidence="4">The sequence shown here is derived from an EMBL/GenBank/DDBJ whole genome shotgun (WGS) entry which is preliminary data.</text>
</comment>
<dbReference type="InterPro" id="IPR029021">
    <property type="entry name" value="Prot-tyrosine_phosphatase-like"/>
</dbReference>
<accession>A0A177B9D9</accession>
<dbReference type="EMBL" id="LWCA01000103">
    <property type="protein sequence ID" value="OAF70866.1"/>
    <property type="molecule type" value="Genomic_DNA"/>
</dbReference>
<name>A0A177B9D9_9BILA</name>
<gene>
    <name evidence="4" type="ORF">A3Q56_01373</name>
</gene>
<evidence type="ECO:0000313" key="5">
    <source>
        <dbReference type="Proteomes" id="UP000078046"/>
    </source>
</evidence>